<feature type="compositionally biased region" description="Basic and acidic residues" evidence="1">
    <location>
        <begin position="91"/>
        <end position="104"/>
    </location>
</feature>
<evidence type="ECO:0000313" key="3">
    <source>
        <dbReference type="Proteomes" id="UP001190926"/>
    </source>
</evidence>
<protein>
    <submittedName>
        <fullName evidence="2">Uncharacterized protein</fullName>
    </submittedName>
</protein>
<gene>
    <name evidence="2" type="ORF">C2S53_003034</name>
</gene>
<feature type="compositionally biased region" description="Basic and acidic residues" evidence="1">
    <location>
        <begin position="114"/>
        <end position="131"/>
    </location>
</feature>
<accession>A0AAD4JNV0</accession>
<feature type="region of interest" description="Disordered" evidence="1">
    <location>
        <begin position="73"/>
        <end position="131"/>
    </location>
</feature>
<sequence>MEDNRFIMYDIISEFYSCLSWVEGDSNKSNSLLEAIRDVKDAIKPNEGNEGPENAKKRLFDDYYQSTVPNEVTIRPPAQVKKKGSGSRIKSGKETSGEKKDKPLRTCRACGQRSHHDSRNCPQKECDTFNL</sequence>
<reference evidence="2 3" key="1">
    <citation type="journal article" date="2021" name="Nat. Commun.">
        <title>Incipient diploidization of the medicinal plant Perilla within 10,000 years.</title>
        <authorList>
            <person name="Zhang Y."/>
            <person name="Shen Q."/>
            <person name="Leng L."/>
            <person name="Zhang D."/>
            <person name="Chen S."/>
            <person name="Shi Y."/>
            <person name="Ning Z."/>
            <person name="Chen S."/>
        </authorList>
    </citation>
    <scope>NUCLEOTIDE SEQUENCE [LARGE SCALE GENOMIC DNA]</scope>
    <source>
        <strain evidence="3">cv. PC099</strain>
    </source>
</reference>
<evidence type="ECO:0000256" key="1">
    <source>
        <dbReference type="SAM" id="MobiDB-lite"/>
    </source>
</evidence>
<evidence type="ECO:0000313" key="2">
    <source>
        <dbReference type="EMBL" id="KAH6837247.1"/>
    </source>
</evidence>
<dbReference type="EMBL" id="SDAM02000018">
    <property type="protein sequence ID" value="KAH6837247.1"/>
    <property type="molecule type" value="Genomic_DNA"/>
</dbReference>
<name>A0AAD4JNV0_PERFH</name>
<dbReference type="AlphaFoldDB" id="A0AAD4JNV0"/>
<comment type="caution">
    <text evidence="2">The sequence shown here is derived from an EMBL/GenBank/DDBJ whole genome shotgun (WGS) entry which is preliminary data.</text>
</comment>
<dbReference type="Proteomes" id="UP001190926">
    <property type="component" value="Unassembled WGS sequence"/>
</dbReference>
<organism evidence="2 3">
    <name type="scientific">Perilla frutescens var. hirtella</name>
    <name type="common">Perilla citriodora</name>
    <name type="synonym">Perilla setoyensis</name>
    <dbReference type="NCBI Taxonomy" id="608512"/>
    <lineage>
        <taxon>Eukaryota</taxon>
        <taxon>Viridiplantae</taxon>
        <taxon>Streptophyta</taxon>
        <taxon>Embryophyta</taxon>
        <taxon>Tracheophyta</taxon>
        <taxon>Spermatophyta</taxon>
        <taxon>Magnoliopsida</taxon>
        <taxon>eudicotyledons</taxon>
        <taxon>Gunneridae</taxon>
        <taxon>Pentapetalae</taxon>
        <taxon>asterids</taxon>
        <taxon>lamiids</taxon>
        <taxon>Lamiales</taxon>
        <taxon>Lamiaceae</taxon>
        <taxon>Nepetoideae</taxon>
        <taxon>Elsholtzieae</taxon>
        <taxon>Perilla</taxon>
    </lineage>
</organism>
<proteinExistence type="predicted"/>
<keyword evidence="3" id="KW-1185">Reference proteome</keyword>